<name>A0A0A9GMY3_ARUDO</name>
<reference evidence="1" key="1">
    <citation type="submission" date="2014-09" db="EMBL/GenBank/DDBJ databases">
        <authorList>
            <person name="Magalhaes I.L.F."/>
            <person name="Oliveira U."/>
            <person name="Santos F.R."/>
            <person name="Vidigal T.H.D.A."/>
            <person name="Brescovit A.D."/>
            <person name="Santos A.J."/>
        </authorList>
    </citation>
    <scope>NUCLEOTIDE SEQUENCE</scope>
    <source>
        <tissue evidence="1">Shoot tissue taken approximately 20 cm above the soil surface</tissue>
    </source>
</reference>
<dbReference type="AlphaFoldDB" id="A0A0A9GMY3"/>
<organism evidence="1">
    <name type="scientific">Arundo donax</name>
    <name type="common">Giant reed</name>
    <name type="synonym">Donax arundinaceus</name>
    <dbReference type="NCBI Taxonomy" id="35708"/>
    <lineage>
        <taxon>Eukaryota</taxon>
        <taxon>Viridiplantae</taxon>
        <taxon>Streptophyta</taxon>
        <taxon>Embryophyta</taxon>
        <taxon>Tracheophyta</taxon>
        <taxon>Spermatophyta</taxon>
        <taxon>Magnoliopsida</taxon>
        <taxon>Liliopsida</taxon>
        <taxon>Poales</taxon>
        <taxon>Poaceae</taxon>
        <taxon>PACMAD clade</taxon>
        <taxon>Arundinoideae</taxon>
        <taxon>Arundineae</taxon>
        <taxon>Arundo</taxon>
    </lineage>
</organism>
<sequence length="69" mass="7525">MHFTTLCSDFAFLKNGCFNKLLADGLFVGSFIRQVVIILLKDSVNFFSFVLLSDGGACVNVIRKTFAGG</sequence>
<evidence type="ECO:0000313" key="1">
    <source>
        <dbReference type="EMBL" id="JAE22018.1"/>
    </source>
</evidence>
<accession>A0A0A9GMY3</accession>
<dbReference type="EMBL" id="GBRH01175878">
    <property type="protein sequence ID" value="JAE22018.1"/>
    <property type="molecule type" value="Transcribed_RNA"/>
</dbReference>
<proteinExistence type="predicted"/>
<protein>
    <submittedName>
        <fullName evidence="1">Uncharacterized protein</fullName>
    </submittedName>
</protein>
<reference evidence="1" key="2">
    <citation type="journal article" date="2015" name="Data Brief">
        <title>Shoot transcriptome of the giant reed, Arundo donax.</title>
        <authorList>
            <person name="Barrero R.A."/>
            <person name="Guerrero F.D."/>
            <person name="Moolhuijzen P."/>
            <person name="Goolsby J.A."/>
            <person name="Tidwell J."/>
            <person name="Bellgard S.E."/>
            <person name="Bellgard M.I."/>
        </authorList>
    </citation>
    <scope>NUCLEOTIDE SEQUENCE</scope>
    <source>
        <tissue evidence="1">Shoot tissue taken approximately 20 cm above the soil surface</tissue>
    </source>
</reference>